<dbReference type="PANTHER" id="PTHR46610">
    <property type="entry name" value="OS05G0181300 PROTEIN"/>
    <property type="match status" value="1"/>
</dbReference>
<comment type="caution">
    <text evidence="3">The sequence shown here is derived from an EMBL/GenBank/DDBJ whole genome shotgun (WGS) entry which is preliminary data.</text>
</comment>
<evidence type="ECO:0000256" key="2">
    <source>
        <dbReference type="SAM" id="SignalP"/>
    </source>
</evidence>
<evidence type="ECO:0000256" key="1">
    <source>
        <dbReference type="SAM" id="Phobius"/>
    </source>
</evidence>
<feature type="transmembrane region" description="Helical" evidence="1">
    <location>
        <begin position="70"/>
        <end position="87"/>
    </location>
</feature>
<sequence>MASSPAASLGFLLLLTGSSIMAILKPRGDVAAASFVAASYAGLLLLFYCLRWFEAARHGSASRDRARRGVWLTTTLLTAMFTWRVAALVPWTVAAGVCFMGASTLAGGFYALFLLPWGG</sequence>
<reference evidence="4" key="1">
    <citation type="journal article" date="2019" name="Nat. Commun.">
        <title>The genome of broomcorn millet.</title>
        <authorList>
            <person name="Zou C."/>
            <person name="Miki D."/>
            <person name="Li D."/>
            <person name="Tang Q."/>
            <person name="Xiao L."/>
            <person name="Rajput S."/>
            <person name="Deng P."/>
            <person name="Jia W."/>
            <person name="Huang R."/>
            <person name="Zhang M."/>
            <person name="Sun Y."/>
            <person name="Hu J."/>
            <person name="Fu X."/>
            <person name="Schnable P.S."/>
            <person name="Li F."/>
            <person name="Zhang H."/>
            <person name="Feng B."/>
            <person name="Zhu X."/>
            <person name="Liu R."/>
            <person name="Schnable J.C."/>
            <person name="Zhu J.-K."/>
            <person name="Zhang H."/>
        </authorList>
    </citation>
    <scope>NUCLEOTIDE SEQUENCE [LARGE SCALE GENOMIC DNA]</scope>
</reference>
<dbReference type="Proteomes" id="UP000275267">
    <property type="component" value="Unassembled WGS sequence"/>
</dbReference>
<dbReference type="STRING" id="4540.A0A3L6PBV1"/>
<name>A0A3L6PBV1_PANMI</name>
<dbReference type="PANTHER" id="PTHR46610:SF1">
    <property type="entry name" value="OS06G0147300 PROTEIN"/>
    <property type="match status" value="1"/>
</dbReference>
<gene>
    <name evidence="3" type="ORF">C2845_PM10G02590</name>
</gene>
<keyword evidence="1" id="KW-1133">Transmembrane helix</keyword>
<evidence type="ECO:0000313" key="3">
    <source>
        <dbReference type="EMBL" id="RLM55030.1"/>
    </source>
</evidence>
<feature type="signal peptide" evidence="2">
    <location>
        <begin position="1"/>
        <end position="22"/>
    </location>
</feature>
<feature type="transmembrane region" description="Helical" evidence="1">
    <location>
        <begin position="93"/>
        <end position="115"/>
    </location>
</feature>
<keyword evidence="1" id="KW-0472">Membrane</keyword>
<keyword evidence="2" id="KW-0732">Signal</keyword>
<organism evidence="3 4">
    <name type="scientific">Panicum miliaceum</name>
    <name type="common">Proso millet</name>
    <name type="synonym">Broomcorn millet</name>
    <dbReference type="NCBI Taxonomy" id="4540"/>
    <lineage>
        <taxon>Eukaryota</taxon>
        <taxon>Viridiplantae</taxon>
        <taxon>Streptophyta</taxon>
        <taxon>Embryophyta</taxon>
        <taxon>Tracheophyta</taxon>
        <taxon>Spermatophyta</taxon>
        <taxon>Magnoliopsida</taxon>
        <taxon>Liliopsida</taxon>
        <taxon>Poales</taxon>
        <taxon>Poaceae</taxon>
        <taxon>PACMAD clade</taxon>
        <taxon>Panicoideae</taxon>
        <taxon>Panicodae</taxon>
        <taxon>Paniceae</taxon>
        <taxon>Panicinae</taxon>
        <taxon>Panicum</taxon>
        <taxon>Panicum sect. Panicum</taxon>
    </lineage>
</organism>
<dbReference type="Pfam" id="PF20100">
    <property type="entry name" value="DUF6490"/>
    <property type="match status" value="1"/>
</dbReference>
<accession>A0A3L6PBV1</accession>
<keyword evidence="1" id="KW-0812">Transmembrane</keyword>
<protein>
    <submittedName>
        <fullName evidence="3">Uncharacterized protein</fullName>
    </submittedName>
</protein>
<dbReference type="OrthoDB" id="660537at2759"/>
<proteinExistence type="predicted"/>
<dbReference type="AlphaFoldDB" id="A0A3L6PBV1"/>
<keyword evidence="4" id="KW-1185">Reference proteome</keyword>
<feature type="transmembrane region" description="Helical" evidence="1">
    <location>
        <begin position="32"/>
        <end position="50"/>
    </location>
</feature>
<evidence type="ECO:0000313" key="4">
    <source>
        <dbReference type="Proteomes" id="UP000275267"/>
    </source>
</evidence>
<dbReference type="InterPro" id="IPR045501">
    <property type="entry name" value="DUF6490"/>
</dbReference>
<dbReference type="EMBL" id="PQIB02000018">
    <property type="protein sequence ID" value="RLM55030.1"/>
    <property type="molecule type" value="Genomic_DNA"/>
</dbReference>
<feature type="chain" id="PRO_5018243264" evidence="2">
    <location>
        <begin position="23"/>
        <end position="119"/>
    </location>
</feature>